<protein>
    <submittedName>
        <fullName evidence="8">Flotillin family protein</fullName>
    </submittedName>
</protein>
<dbReference type="PANTHER" id="PTHR13806">
    <property type="entry name" value="FLOTILLIN-RELATED"/>
    <property type="match status" value="1"/>
</dbReference>
<evidence type="ECO:0000313" key="8">
    <source>
        <dbReference type="EMBL" id="MBS4536948.1"/>
    </source>
</evidence>
<reference evidence="8" key="1">
    <citation type="submission" date="2019-12" db="EMBL/GenBank/DDBJ databases">
        <title>Clostridiaceae gen. nov. sp. nov., isolated from sediment in Xinjiang, China.</title>
        <authorList>
            <person name="Zhang R."/>
        </authorList>
    </citation>
    <scope>NUCLEOTIDE SEQUENCE</scope>
    <source>
        <strain evidence="8">D2Q-11</strain>
    </source>
</reference>
<keyword evidence="6" id="KW-0812">Transmembrane</keyword>
<feature type="domain" description="Band 7" evidence="7">
    <location>
        <begin position="30"/>
        <end position="202"/>
    </location>
</feature>
<dbReference type="AlphaFoldDB" id="A0A942Z774"/>
<feature type="transmembrane region" description="Helical" evidence="6">
    <location>
        <begin position="6"/>
        <end position="29"/>
    </location>
</feature>
<evidence type="ECO:0000256" key="2">
    <source>
        <dbReference type="ARBA" id="ARBA00007161"/>
    </source>
</evidence>
<evidence type="ECO:0000256" key="1">
    <source>
        <dbReference type="ARBA" id="ARBA00004236"/>
    </source>
</evidence>
<evidence type="ECO:0000256" key="6">
    <source>
        <dbReference type="SAM" id="Phobius"/>
    </source>
</evidence>
<dbReference type="Pfam" id="PF01145">
    <property type="entry name" value="Band_7"/>
    <property type="match status" value="1"/>
</dbReference>
<keyword evidence="5" id="KW-0175">Coiled coil</keyword>
<feature type="coiled-coil region" evidence="5">
    <location>
        <begin position="256"/>
        <end position="333"/>
    </location>
</feature>
<comment type="subcellular location">
    <subcellularLocation>
        <location evidence="1">Cell membrane</location>
    </subcellularLocation>
</comment>
<evidence type="ECO:0000256" key="4">
    <source>
        <dbReference type="ARBA" id="ARBA00023136"/>
    </source>
</evidence>
<evidence type="ECO:0000313" key="9">
    <source>
        <dbReference type="Proteomes" id="UP000724672"/>
    </source>
</evidence>
<dbReference type="Gene3D" id="3.30.479.30">
    <property type="entry name" value="Band 7 domain"/>
    <property type="match status" value="1"/>
</dbReference>
<dbReference type="InterPro" id="IPR001107">
    <property type="entry name" value="Band_7"/>
</dbReference>
<organism evidence="8 9">
    <name type="scientific">Anaeromonas frigoriresistens</name>
    <dbReference type="NCBI Taxonomy" id="2683708"/>
    <lineage>
        <taxon>Bacteria</taxon>
        <taxon>Bacillati</taxon>
        <taxon>Bacillota</taxon>
        <taxon>Tissierellia</taxon>
        <taxon>Tissierellales</taxon>
        <taxon>Thermohalobacteraceae</taxon>
        <taxon>Anaeromonas</taxon>
    </lineage>
</organism>
<dbReference type="CDD" id="cd03399">
    <property type="entry name" value="SPFH_flotillin"/>
    <property type="match status" value="1"/>
</dbReference>
<dbReference type="InterPro" id="IPR036013">
    <property type="entry name" value="Band_7/SPFH_dom_sf"/>
</dbReference>
<accession>A0A942Z774</accession>
<comment type="caution">
    <text evidence="8">The sequence shown here is derived from an EMBL/GenBank/DDBJ whole genome shotgun (WGS) entry which is preliminary data.</text>
</comment>
<keyword evidence="6" id="KW-1133">Transmembrane helix</keyword>
<dbReference type="PANTHER" id="PTHR13806:SF31">
    <property type="entry name" value="FLOTILLIN-LIKE PROTEIN 1-RELATED"/>
    <property type="match status" value="1"/>
</dbReference>
<keyword evidence="4 6" id="KW-0472">Membrane</keyword>
<dbReference type="InterPro" id="IPR027705">
    <property type="entry name" value="Flotillin_fam"/>
</dbReference>
<dbReference type="EMBL" id="WSFT01000006">
    <property type="protein sequence ID" value="MBS4536948.1"/>
    <property type="molecule type" value="Genomic_DNA"/>
</dbReference>
<keyword evidence="3" id="KW-1003">Cell membrane</keyword>
<proteinExistence type="inferred from homology"/>
<dbReference type="Proteomes" id="UP000724672">
    <property type="component" value="Unassembled WGS sequence"/>
</dbReference>
<evidence type="ECO:0000256" key="3">
    <source>
        <dbReference type="ARBA" id="ARBA00022475"/>
    </source>
</evidence>
<name>A0A942Z774_9FIRM</name>
<dbReference type="SUPFAM" id="SSF117892">
    <property type="entry name" value="Band 7/SPFH domain"/>
    <property type="match status" value="1"/>
</dbReference>
<comment type="similarity">
    <text evidence="2">Belongs to the band 7/mec-2 family. Flotillin subfamily.</text>
</comment>
<sequence>MEALTGGVFGIVLVTVIAIIIFGTIAALFTRYKRCPSDKILVVYGKVGEKGEGISSKCVHGGAAFIWPVIQAYEFLDLTPMSIEVNLKNALSKQNIRVDVPSRFTVGISTEPGVMQNGAERLLGLGLTEIQELAKDIIFGQLRLVIATMDIEEINTDRDKFLSAVSSNVESELKKIGLRLINVNVTDINDESGYIDALGKEAAAKAINDAKKTVAEKNRDGSIGEANAKRDERIQVAEADATAVEGENRSKVVVANSEAEKREKKAEAERKASAAEKVQAAKALEEAYSAEEDAEKARAKREKATREADTIVNAQIEKQKAEIDAEADAEKIRRKAKGEADAIFAKMEAEANGLKEILTKQAEGFEKIVNATGGNAEKAVMLMMVDKLPELVKTQVEAIKGIKIDKVTVWDNMGGNGEGKSSTANFLSGMMKSLPPLQEMFNMAGMDLPEYLIKDHEDNIEKTEVIEKEYEDIEK</sequence>
<evidence type="ECO:0000259" key="7">
    <source>
        <dbReference type="SMART" id="SM00244"/>
    </source>
</evidence>
<keyword evidence="9" id="KW-1185">Reference proteome</keyword>
<dbReference type="SMART" id="SM00244">
    <property type="entry name" value="PHB"/>
    <property type="match status" value="1"/>
</dbReference>
<gene>
    <name evidence="8" type="ORF">GOQ27_00655</name>
</gene>
<evidence type="ECO:0000256" key="5">
    <source>
        <dbReference type="SAM" id="Coils"/>
    </source>
</evidence>
<dbReference type="GO" id="GO:0005886">
    <property type="term" value="C:plasma membrane"/>
    <property type="evidence" value="ECO:0007669"/>
    <property type="project" value="UniProtKB-SubCell"/>
</dbReference>
<dbReference type="RefSeq" id="WP_203364880.1">
    <property type="nucleotide sequence ID" value="NZ_WSFT01000006.1"/>
</dbReference>